<dbReference type="AlphaFoldDB" id="A0A4R0QYN4"/>
<comment type="caution">
    <text evidence="1">The sequence shown here is derived from an EMBL/GenBank/DDBJ whole genome shotgun (WGS) entry which is preliminary data.</text>
</comment>
<dbReference type="InterPro" id="IPR019151">
    <property type="entry name" value="Proteasome_assmbl_chaperone_2"/>
</dbReference>
<organism evidence="1 2">
    <name type="scientific">Alloscardovia theropitheci</name>
    <dbReference type="NCBI Taxonomy" id="2496842"/>
    <lineage>
        <taxon>Bacteria</taxon>
        <taxon>Bacillati</taxon>
        <taxon>Actinomycetota</taxon>
        <taxon>Actinomycetes</taxon>
        <taxon>Bifidobacteriales</taxon>
        <taxon>Bifidobacteriaceae</taxon>
        <taxon>Alloscardovia</taxon>
    </lineage>
</organism>
<gene>
    <name evidence="1" type="ORF">EJ419_01335</name>
</gene>
<dbReference type="OrthoDB" id="150941at2"/>
<name>A0A4R0QYN4_9BIFI</name>
<sequence length="290" mass="32988">MSEFEEIFTNEGIPATPHRTVMLCAFEGWNDASQVSTQTLKHLINVYSEKSREVNHICCGSFYDYTVTRPVILNVDGKRKIMWPENTFTEIEVSDSLTLLIQIGPEPNFRWTEFTQQTMAIAEEREVDEIITIGSMFADCTHTRPLPVYFNDVSDNTATDHSYEGPIGITSMINYSAVEYGFPTRALWISLPSYAQYIDSQDNPMAILRVLDELSRYIGEPLEVGSLPVLSLKWQTKADMVASINSEITDYISTMEKYYDNQEKINAFSPDAASELITETEKFLRGFADK</sequence>
<dbReference type="SUPFAM" id="SSF159659">
    <property type="entry name" value="Cgl1923-like"/>
    <property type="match status" value="1"/>
</dbReference>
<evidence type="ECO:0000313" key="2">
    <source>
        <dbReference type="Proteomes" id="UP000291289"/>
    </source>
</evidence>
<dbReference type="InterPro" id="IPR038389">
    <property type="entry name" value="PSMG2_sf"/>
</dbReference>
<evidence type="ECO:0000313" key="1">
    <source>
        <dbReference type="EMBL" id="TCD54771.1"/>
    </source>
</evidence>
<reference evidence="1 2" key="1">
    <citation type="submission" date="2018-12" db="EMBL/GenBank/DDBJ databases">
        <title>Alloscrdovia theropitheci sp. nov: a novel taxon from the feces of the bleeding-herat monkey (Theropithecus geleda).</title>
        <authorList>
            <person name="Modesto M."/>
        </authorList>
    </citation>
    <scope>NUCLEOTIDE SEQUENCE [LARGE SCALE GENOMIC DNA]</scope>
    <source>
        <strain evidence="1 2">GLDI4/2</strain>
    </source>
</reference>
<protein>
    <submittedName>
        <fullName evidence="1">PAC2 family protein</fullName>
    </submittedName>
</protein>
<accession>A0A4R0QYN4</accession>
<dbReference type="RefSeq" id="WP_131283121.1">
    <property type="nucleotide sequence ID" value="NZ_RXLP01000004.1"/>
</dbReference>
<dbReference type="EMBL" id="RXLP01000004">
    <property type="protein sequence ID" value="TCD54771.1"/>
    <property type="molecule type" value="Genomic_DNA"/>
</dbReference>
<dbReference type="Proteomes" id="UP000291289">
    <property type="component" value="Unassembled WGS sequence"/>
</dbReference>
<dbReference type="InterPro" id="IPR008492">
    <property type="entry name" value="Rv2714-like"/>
</dbReference>
<keyword evidence="2" id="KW-1185">Reference proteome</keyword>
<dbReference type="PIRSF" id="PIRSF028754">
    <property type="entry name" value="UCP028754"/>
    <property type="match status" value="1"/>
</dbReference>
<proteinExistence type="predicted"/>
<dbReference type="Gene3D" id="3.40.50.10900">
    <property type="entry name" value="PAC-like subunit"/>
    <property type="match status" value="1"/>
</dbReference>
<dbReference type="Pfam" id="PF09754">
    <property type="entry name" value="PAC2"/>
    <property type="match status" value="1"/>
</dbReference>